<dbReference type="InterPro" id="IPR013149">
    <property type="entry name" value="ADH-like_C"/>
</dbReference>
<reference evidence="4 5" key="1">
    <citation type="journal article" date="2021" name="Genome Biol. Evol.">
        <title>Complete Genome Sequencing of a Novel Gloeobacter Species from a Waterfall Cave in Mexico.</title>
        <authorList>
            <person name="Saw J.H."/>
            <person name="Cardona T."/>
            <person name="Montejano G."/>
        </authorList>
    </citation>
    <scope>NUCLEOTIDE SEQUENCE [LARGE SCALE GENOMIC DNA]</scope>
    <source>
        <strain evidence="4">MG652769</strain>
    </source>
</reference>
<name>A0ABY3PH27_9CYAN</name>
<dbReference type="InterPro" id="IPR011032">
    <property type="entry name" value="GroES-like_sf"/>
</dbReference>
<dbReference type="InterPro" id="IPR013154">
    <property type="entry name" value="ADH-like_N"/>
</dbReference>
<dbReference type="Gene3D" id="3.90.180.10">
    <property type="entry name" value="Medium-chain alcohol dehydrogenases, catalytic domain"/>
    <property type="match status" value="1"/>
</dbReference>
<organism evidence="4 5">
    <name type="scientific">Gloeobacter morelensis MG652769</name>
    <dbReference type="NCBI Taxonomy" id="2781736"/>
    <lineage>
        <taxon>Bacteria</taxon>
        <taxon>Bacillati</taxon>
        <taxon>Cyanobacteriota</taxon>
        <taxon>Cyanophyceae</taxon>
        <taxon>Gloeobacterales</taxon>
        <taxon>Gloeobacteraceae</taxon>
        <taxon>Gloeobacter</taxon>
        <taxon>Gloeobacter morelensis</taxon>
    </lineage>
</organism>
<accession>A0ABY3PH27</accession>
<dbReference type="InterPro" id="IPR020843">
    <property type="entry name" value="ER"/>
</dbReference>
<dbReference type="Pfam" id="PF08240">
    <property type="entry name" value="ADH_N"/>
    <property type="match status" value="1"/>
</dbReference>
<protein>
    <submittedName>
        <fullName evidence="4">Zinc-binding dehydrogenase</fullName>
    </submittedName>
</protein>
<dbReference type="PROSITE" id="PS01162">
    <property type="entry name" value="QOR_ZETA_CRYSTAL"/>
    <property type="match status" value="1"/>
</dbReference>
<evidence type="ECO:0000313" key="4">
    <source>
        <dbReference type="EMBL" id="UFP92968.1"/>
    </source>
</evidence>
<dbReference type="RefSeq" id="WP_230839966.1">
    <property type="nucleotide sequence ID" value="NZ_CP063845.1"/>
</dbReference>
<dbReference type="SUPFAM" id="SSF51735">
    <property type="entry name" value="NAD(P)-binding Rossmann-fold domains"/>
    <property type="match status" value="1"/>
</dbReference>
<dbReference type="PANTHER" id="PTHR48106">
    <property type="entry name" value="QUINONE OXIDOREDUCTASE PIG3-RELATED"/>
    <property type="match status" value="1"/>
</dbReference>
<evidence type="ECO:0000256" key="2">
    <source>
        <dbReference type="ARBA" id="ARBA00023002"/>
    </source>
</evidence>
<gene>
    <name evidence="4" type="ORF">ISF26_14205</name>
</gene>
<dbReference type="Gene3D" id="3.40.50.720">
    <property type="entry name" value="NAD(P)-binding Rossmann-like Domain"/>
    <property type="match status" value="1"/>
</dbReference>
<feature type="domain" description="Enoyl reductase (ER)" evidence="3">
    <location>
        <begin position="10"/>
        <end position="329"/>
    </location>
</feature>
<dbReference type="SUPFAM" id="SSF50129">
    <property type="entry name" value="GroES-like"/>
    <property type="match status" value="1"/>
</dbReference>
<dbReference type="Proteomes" id="UP001054846">
    <property type="component" value="Chromosome"/>
</dbReference>
<evidence type="ECO:0000313" key="5">
    <source>
        <dbReference type="Proteomes" id="UP001054846"/>
    </source>
</evidence>
<dbReference type="InterPro" id="IPR002364">
    <property type="entry name" value="Quin_OxRdtase/zeta-crystal_CS"/>
</dbReference>
<dbReference type="Pfam" id="PF00107">
    <property type="entry name" value="ADH_zinc_N"/>
    <property type="match status" value="1"/>
</dbReference>
<dbReference type="SMART" id="SM00829">
    <property type="entry name" value="PKS_ER"/>
    <property type="match status" value="1"/>
</dbReference>
<keyword evidence="2" id="KW-0560">Oxidoreductase</keyword>
<dbReference type="EMBL" id="CP063845">
    <property type="protein sequence ID" value="UFP92968.1"/>
    <property type="molecule type" value="Genomic_DNA"/>
</dbReference>
<evidence type="ECO:0000259" key="3">
    <source>
        <dbReference type="SMART" id="SM00829"/>
    </source>
</evidence>
<keyword evidence="1" id="KW-0521">NADP</keyword>
<dbReference type="PANTHER" id="PTHR48106:SF13">
    <property type="entry name" value="QUINONE OXIDOREDUCTASE-RELATED"/>
    <property type="match status" value="1"/>
</dbReference>
<proteinExistence type="predicted"/>
<evidence type="ECO:0000256" key="1">
    <source>
        <dbReference type="ARBA" id="ARBA00022857"/>
    </source>
</evidence>
<keyword evidence="5" id="KW-1185">Reference proteome</keyword>
<sequence>MRVVQFRAFGESEVLEVADVALPKPHRGEIAVDVRYAGVNFADIMLRRGALAGTPLPMVPGLEVAGTVAEIGPGVSGFAYGEPVAAFSWTPGKAMGGYAERVVLDSHLAVPLRRAERELGYEEGAGFACAAVTAYQLLADVARLRPGETVLVQSAAGGVGSLAVQFARALGASRIFGVVGSASKVEVALAAGCDQVVLREGSIEAVRSLTGGRGVDIALESVGGASLAACLQVLAPFGRVAYFGDASGAGPIALPAFDLWFGTKGVLGYNIGGLAAASPENWNGAANRAIELIANGAVRLAPTRIYPLERAAEAQRALETRASTGKMLLQVTG</sequence>
<dbReference type="InterPro" id="IPR036291">
    <property type="entry name" value="NAD(P)-bd_dom_sf"/>
</dbReference>